<reference evidence="19" key="2">
    <citation type="submission" date="2025-08" db="UniProtKB">
        <authorList>
            <consortium name="Ensembl"/>
        </authorList>
    </citation>
    <scope>IDENTIFICATION</scope>
</reference>
<keyword evidence="9 15" id="KW-0445">Lipid transport</keyword>
<evidence type="ECO:0000313" key="20">
    <source>
        <dbReference type="Proteomes" id="UP000694395"/>
    </source>
</evidence>
<comment type="similarity">
    <text evidence="4 15">Belongs to the BPI/LBP/Plunc superfamily. BPI/LBP family.</text>
</comment>
<comment type="catalytic activity">
    <reaction evidence="2">
        <text>cholesteryl (9Z,12Z)-octadecadienoate(in) = cholesteryl (9Z,12Z)-octadecadienoate(out)</text>
        <dbReference type="Rhea" id="RHEA:43356"/>
        <dbReference type="ChEBI" id="CHEBI:41509"/>
    </reaction>
</comment>
<reference evidence="19" key="3">
    <citation type="submission" date="2025-09" db="UniProtKB">
        <authorList>
            <consortium name="Ensembl"/>
        </authorList>
    </citation>
    <scope>IDENTIFICATION</scope>
</reference>
<evidence type="ECO:0000256" key="15">
    <source>
        <dbReference type="PIRNR" id="PIRNR037185"/>
    </source>
</evidence>
<evidence type="ECO:0000259" key="17">
    <source>
        <dbReference type="SMART" id="SM00328"/>
    </source>
</evidence>
<evidence type="ECO:0000256" key="16">
    <source>
        <dbReference type="PIRSR" id="PIRSR037185-50"/>
    </source>
</evidence>
<dbReference type="FunFam" id="3.15.10.10:FF:000002">
    <property type="entry name" value="Cholesteryl ester transfer protein"/>
    <property type="match status" value="1"/>
</dbReference>
<dbReference type="GO" id="GO:0015485">
    <property type="term" value="F:cholesterol binding"/>
    <property type="evidence" value="ECO:0007669"/>
    <property type="project" value="TreeGrafter"/>
</dbReference>
<evidence type="ECO:0000256" key="8">
    <source>
        <dbReference type="ARBA" id="ARBA00022548"/>
    </source>
</evidence>
<evidence type="ECO:0000256" key="11">
    <source>
        <dbReference type="ARBA" id="ARBA00023166"/>
    </source>
</evidence>
<dbReference type="Gene3D" id="3.15.20.10">
    <property type="entry name" value="Bactericidal permeability-increasing protein, domain 2"/>
    <property type="match status" value="1"/>
</dbReference>
<keyword evidence="13 15" id="KW-0753">Steroid metabolism</keyword>
<comment type="catalytic activity">
    <reaction evidence="1">
        <text>cholesteryl (9Z-octadecenoate)(in) = cholesteryl (9Z-octadecenoate)(out)</text>
        <dbReference type="Rhea" id="RHEA:43348"/>
        <dbReference type="ChEBI" id="CHEBI:46898"/>
    </reaction>
</comment>
<feature type="signal peptide" evidence="15">
    <location>
        <begin position="1"/>
        <end position="30"/>
    </location>
</feature>
<dbReference type="CDD" id="cd00025">
    <property type="entry name" value="BPI1"/>
    <property type="match status" value="1"/>
</dbReference>
<dbReference type="GO" id="GO:0046470">
    <property type="term" value="P:phosphatidylcholine metabolic process"/>
    <property type="evidence" value="ECO:0007669"/>
    <property type="project" value="TreeGrafter"/>
</dbReference>
<evidence type="ECO:0000256" key="4">
    <source>
        <dbReference type="ARBA" id="ARBA00007292"/>
    </source>
</evidence>
<dbReference type="GO" id="GO:0034364">
    <property type="term" value="C:high-density lipoprotein particle"/>
    <property type="evidence" value="ECO:0007669"/>
    <property type="project" value="UniProtKB-UniRule"/>
</dbReference>
<evidence type="ECO:0000256" key="10">
    <source>
        <dbReference type="ARBA" id="ARBA00023098"/>
    </source>
</evidence>
<evidence type="ECO:0000256" key="1">
    <source>
        <dbReference type="ARBA" id="ARBA00000222"/>
    </source>
</evidence>
<dbReference type="GO" id="GO:0034375">
    <property type="term" value="P:high-density lipoprotein particle remodeling"/>
    <property type="evidence" value="ECO:0007669"/>
    <property type="project" value="UniProtKB-UniRule"/>
</dbReference>
<dbReference type="OrthoDB" id="9940758at2759"/>
<dbReference type="GO" id="GO:0034374">
    <property type="term" value="P:low-density lipoprotein particle remodeling"/>
    <property type="evidence" value="ECO:0007669"/>
    <property type="project" value="TreeGrafter"/>
</dbReference>
<dbReference type="SMART" id="SM00328">
    <property type="entry name" value="BPI1"/>
    <property type="match status" value="1"/>
</dbReference>
<dbReference type="KEGG" id="omy:110494745"/>
<keyword evidence="7 15" id="KW-0964">Secreted</keyword>
<evidence type="ECO:0000256" key="9">
    <source>
        <dbReference type="ARBA" id="ARBA00023055"/>
    </source>
</evidence>
<keyword evidence="16" id="KW-1015">Disulfide bond</keyword>
<keyword evidence="8 15" id="KW-0153">Cholesterol metabolism</keyword>
<dbReference type="GO" id="GO:0034372">
    <property type="term" value="P:very-low-density lipoprotein particle remodeling"/>
    <property type="evidence" value="ECO:0007669"/>
    <property type="project" value="UniProtKB-UniRule"/>
</dbReference>
<proteinExistence type="inferred from homology"/>
<comment type="subcellular location">
    <subcellularLocation>
        <location evidence="15">Secreted</location>
    </subcellularLocation>
    <text evidence="15">Secreted in plasma.</text>
</comment>
<dbReference type="GO" id="GO:0005548">
    <property type="term" value="F:phospholipid transporter activity"/>
    <property type="evidence" value="ECO:0007669"/>
    <property type="project" value="TreeGrafter"/>
</dbReference>
<evidence type="ECO:0000256" key="7">
    <source>
        <dbReference type="ARBA" id="ARBA00022525"/>
    </source>
</evidence>
<comment type="catalytic activity">
    <reaction evidence="3">
        <text>1,2,3-tri-(9Z-octadecenoyl)-glycerol(in) = 1,2,3-tri-(9Z-octadecenoyl)-glycerol(out)</text>
        <dbReference type="Rhea" id="RHEA:43352"/>
        <dbReference type="ChEBI" id="CHEBI:53753"/>
    </reaction>
</comment>
<dbReference type="GO" id="GO:0006641">
    <property type="term" value="P:triglyceride metabolic process"/>
    <property type="evidence" value="ECO:0007669"/>
    <property type="project" value="TreeGrafter"/>
</dbReference>
<dbReference type="GO" id="GO:0008203">
    <property type="term" value="P:cholesterol metabolic process"/>
    <property type="evidence" value="ECO:0007669"/>
    <property type="project" value="UniProtKB-UniRule"/>
</dbReference>
<accession>A0A8C7R6Z2</accession>
<dbReference type="SMART" id="SM00329">
    <property type="entry name" value="BPI2"/>
    <property type="match status" value="1"/>
</dbReference>
<dbReference type="InterPro" id="IPR017130">
    <property type="entry name" value="Cholesteryl_ester_transfer"/>
</dbReference>
<evidence type="ECO:0000256" key="3">
    <source>
        <dbReference type="ARBA" id="ARBA00001417"/>
    </source>
</evidence>
<evidence type="ECO:0000256" key="13">
    <source>
        <dbReference type="ARBA" id="ARBA00023221"/>
    </source>
</evidence>
<dbReference type="GO" id="GO:0120020">
    <property type="term" value="F:cholesterol transfer activity"/>
    <property type="evidence" value="ECO:0007669"/>
    <property type="project" value="InterPro"/>
</dbReference>
<keyword evidence="15" id="KW-0732">Signal</keyword>
<dbReference type="InterPro" id="IPR001124">
    <property type="entry name" value="Lipid-bd_serum_glycop_C"/>
</dbReference>
<evidence type="ECO:0000313" key="19">
    <source>
        <dbReference type="Ensembl" id="ENSOMYP00000046261.1"/>
    </source>
</evidence>
<dbReference type="GeneTree" id="ENSGT01100000263546"/>
<dbReference type="GO" id="GO:0055091">
    <property type="term" value="P:phospholipid homeostasis"/>
    <property type="evidence" value="ECO:0007669"/>
    <property type="project" value="TreeGrafter"/>
</dbReference>
<feature type="disulfide bond" evidence="16">
    <location>
        <begin position="167"/>
        <end position="208"/>
    </location>
</feature>
<dbReference type="Pfam" id="PF01273">
    <property type="entry name" value="LBP_BPI_CETP"/>
    <property type="match status" value="1"/>
</dbReference>
<dbReference type="PIRSF" id="PIRSF037185">
    <property type="entry name" value="Cholesteryl_ester_transf"/>
    <property type="match status" value="1"/>
</dbReference>
<keyword evidence="10 15" id="KW-0443">Lipid metabolism</keyword>
<dbReference type="InterPro" id="IPR017943">
    <property type="entry name" value="Bactericidal_perm-incr_a/b_dom"/>
</dbReference>
<keyword evidence="11" id="KW-1207">Sterol metabolism</keyword>
<feature type="domain" description="Lipid-binding serum glycoprotein N-terminal" evidence="17">
    <location>
        <begin position="39"/>
        <end position="265"/>
    </location>
</feature>
<feature type="chain" id="PRO_5034363575" description="Cholesteryl ester transfer protein" evidence="15">
    <location>
        <begin position="31"/>
        <end position="498"/>
    </location>
</feature>
<evidence type="ECO:0000256" key="14">
    <source>
        <dbReference type="ARBA" id="ARBA00045611"/>
    </source>
</evidence>
<keyword evidence="12" id="KW-0325">Glycoprotein</keyword>
<evidence type="ECO:0000259" key="18">
    <source>
        <dbReference type="SMART" id="SM00329"/>
    </source>
</evidence>
<dbReference type="GO" id="GO:0042632">
    <property type="term" value="P:cholesterol homeostasis"/>
    <property type="evidence" value="ECO:0007669"/>
    <property type="project" value="TreeGrafter"/>
</dbReference>
<dbReference type="GeneID" id="110494745"/>
<dbReference type="Ensembl" id="ENSOMYT00000050330.2">
    <property type="protein sequence ID" value="ENSOMYP00000046261.1"/>
    <property type="gene ID" value="ENSOMYG00000021102.2"/>
</dbReference>
<dbReference type="AlphaFoldDB" id="A0A8C7R6Z2"/>
<evidence type="ECO:0000256" key="2">
    <source>
        <dbReference type="ARBA" id="ARBA00001140"/>
    </source>
</evidence>
<feature type="domain" description="Lipid-binding serum glycoprotein C-terminal" evidence="18">
    <location>
        <begin position="279"/>
        <end position="480"/>
    </location>
</feature>
<protein>
    <recommendedName>
        <fullName evidence="5 15">Cholesteryl ester transfer protein</fullName>
    </recommendedName>
</protein>
<dbReference type="GO" id="GO:0031210">
    <property type="term" value="F:phosphatidylcholine binding"/>
    <property type="evidence" value="ECO:0007669"/>
    <property type="project" value="TreeGrafter"/>
</dbReference>
<dbReference type="RefSeq" id="XP_021425750.1">
    <property type="nucleotide sequence ID" value="XM_021570075.2"/>
</dbReference>
<dbReference type="GO" id="GO:0043691">
    <property type="term" value="P:reverse cholesterol transport"/>
    <property type="evidence" value="ECO:0007669"/>
    <property type="project" value="InterPro"/>
</dbReference>
<name>A0A8C7R6Z2_ONCMY</name>
<gene>
    <name evidence="19" type="primary">LOC110494745</name>
</gene>
<evidence type="ECO:0000256" key="12">
    <source>
        <dbReference type="ARBA" id="ARBA00023180"/>
    </source>
</evidence>
<dbReference type="PANTHER" id="PTHR47616:SF1">
    <property type="entry name" value="CHOLESTERYL ESTER TRANSFER PROTEIN"/>
    <property type="match status" value="1"/>
</dbReference>
<dbReference type="PANTHER" id="PTHR47616">
    <property type="entry name" value="CHOLESTERYL ESTER TRANSFER PROTEIN"/>
    <property type="match status" value="1"/>
</dbReference>
<keyword evidence="20" id="KW-1185">Reference proteome</keyword>
<sequence>MDKCVMTLPVLLLFLGLVVMSRSCLEPASAYRFTGAVCRLTYPAAVVLNEKTTKVIQAAFQHAKYPSISNEKSILFVGKVKYGLANLEIHNLSIGRSEFELIAGEGIEIAISNVSAVFKGTIQYGYGSWLVNVGHSVDFEIDSHIDLGINPKLYCGKGKVAADTSDCYLTFHKLDLLLQGDREPGWLKRLFTNFITFTVKLVIKSQICKEINNVANILADFIQERAEQFLSDGDISMDIGVTSAPVITSNYIESYHKGLAKYNNMTAVINESVFDPSQLTEDRMLYFWISDEVFNPLITAAHQDRRFVLNISGLELTELFKTHLSTPIPEFLSQFLSSEEPVLRVWSVSVPHLWTTPMGTYVRAVAAAELTSGAEDIPGLYFEMEVEVVVTASYAKKKLILIATTSQISIMKDSLSTDTLQMVEAHIEYLKEAVEKIGVPKVISKLEPSLTALLDKQGANLFELIEPQVVSQDGFVIIQTDFAFPHHLLVEFLRKTLE</sequence>
<dbReference type="InterPro" id="IPR017942">
    <property type="entry name" value="Lipid-bd_serum_glycop_N"/>
</dbReference>
<organism evidence="19 20">
    <name type="scientific">Oncorhynchus mykiss</name>
    <name type="common">Rainbow trout</name>
    <name type="synonym">Salmo gairdneri</name>
    <dbReference type="NCBI Taxonomy" id="8022"/>
    <lineage>
        <taxon>Eukaryota</taxon>
        <taxon>Metazoa</taxon>
        <taxon>Chordata</taxon>
        <taxon>Craniata</taxon>
        <taxon>Vertebrata</taxon>
        <taxon>Euteleostomi</taxon>
        <taxon>Actinopterygii</taxon>
        <taxon>Neopterygii</taxon>
        <taxon>Teleostei</taxon>
        <taxon>Protacanthopterygii</taxon>
        <taxon>Salmoniformes</taxon>
        <taxon>Salmonidae</taxon>
        <taxon>Salmoninae</taxon>
        <taxon>Oncorhynchus</taxon>
    </lineage>
</organism>
<comment type="function">
    <text evidence="14">Involved in the transfer of neutral lipids, including cholesteryl ester and triglyceride, among lipoprotein particles. Allows the net movement of cholesteryl ester from high density lipoproteins/HDL to triglyceride-rich very low density lipoproteins/VLDL, and the equimolar transport of triglyceride from VLDL to HDL. Regulates the reverse cholesterol transport, by which excess cholesterol is removed from peripheral tissues and returned to the liver for elimination.</text>
</comment>
<keyword evidence="6 15" id="KW-0813">Transport</keyword>
<evidence type="ECO:0000256" key="5">
    <source>
        <dbReference type="ARBA" id="ARBA00022354"/>
    </source>
</evidence>
<evidence type="ECO:0000256" key="6">
    <source>
        <dbReference type="ARBA" id="ARBA00022448"/>
    </source>
</evidence>
<dbReference type="GO" id="GO:0034197">
    <property type="term" value="P:triglyceride transport"/>
    <property type="evidence" value="ECO:0007669"/>
    <property type="project" value="UniProtKB-UniRule"/>
</dbReference>
<dbReference type="Proteomes" id="UP000694395">
    <property type="component" value="Chromosome 2"/>
</dbReference>
<dbReference type="SUPFAM" id="SSF55394">
    <property type="entry name" value="Bactericidal permeability-increasing protein, BPI"/>
    <property type="match status" value="2"/>
</dbReference>
<dbReference type="GO" id="GO:0017129">
    <property type="term" value="F:triglyceride binding"/>
    <property type="evidence" value="ECO:0007669"/>
    <property type="project" value="TreeGrafter"/>
</dbReference>
<dbReference type="GO" id="GO:0070328">
    <property type="term" value="P:triglyceride homeostasis"/>
    <property type="evidence" value="ECO:0007669"/>
    <property type="project" value="TreeGrafter"/>
</dbReference>
<dbReference type="Gene3D" id="3.15.10.10">
    <property type="entry name" value="Bactericidal permeability-increasing protein, domain 1"/>
    <property type="match status" value="1"/>
</dbReference>
<reference evidence="19" key="1">
    <citation type="submission" date="2020-07" db="EMBL/GenBank/DDBJ databases">
        <title>A long reads based de novo assembly of the rainbow trout Arlee double haploid line genome.</title>
        <authorList>
            <person name="Gao G."/>
            <person name="Palti Y."/>
        </authorList>
    </citation>
    <scope>NUCLEOTIDE SEQUENCE [LARGE SCALE GENOMIC DNA]</scope>
</reference>